<evidence type="ECO:0000256" key="5">
    <source>
        <dbReference type="ARBA" id="ARBA00022984"/>
    </source>
</evidence>
<dbReference type="PRINTS" id="PR00725">
    <property type="entry name" value="DADACBPTASE1"/>
</dbReference>
<dbReference type="Gene3D" id="3.40.710.10">
    <property type="entry name" value="DD-peptidase/beta-lactamase superfamily"/>
    <property type="match status" value="1"/>
</dbReference>
<feature type="signal peptide" evidence="9">
    <location>
        <begin position="1"/>
        <end position="27"/>
    </location>
</feature>
<evidence type="ECO:0000256" key="6">
    <source>
        <dbReference type="ARBA" id="ARBA00023316"/>
    </source>
</evidence>
<proteinExistence type="inferred from homology"/>
<keyword evidence="2 9" id="KW-0732">Signal</keyword>
<keyword evidence="11" id="KW-0121">Carboxypeptidase</keyword>
<dbReference type="Proteomes" id="UP001549321">
    <property type="component" value="Unassembled WGS sequence"/>
</dbReference>
<feature type="region of interest" description="Disordered" evidence="8">
    <location>
        <begin position="360"/>
        <end position="439"/>
    </location>
</feature>
<dbReference type="EC" id="3.4.16.4" evidence="11"/>
<dbReference type="InterPro" id="IPR012338">
    <property type="entry name" value="Beta-lactam/transpept-like"/>
</dbReference>
<feature type="compositionally biased region" description="Basic residues" evidence="8">
    <location>
        <begin position="367"/>
        <end position="376"/>
    </location>
</feature>
<keyword evidence="6" id="KW-0961">Cell wall biogenesis/degradation</keyword>
<evidence type="ECO:0000256" key="8">
    <source>
        <dbReference type="SAM" id="MobiDB-lite"/>
    </source>
</evidence>
<feature type="compositionally biased region" description="Low complexity" evidence="8">
    <location>
        <begin position="387"/>
        <end position="396"/>
    </location>
</feature>
<comment type="similarity">
    <text evidence="1 7">Belongs to the peptidase S11 family.</text>
</comment>
<accession>A0ABV2R4B5</accession>
<dbReference type="RefSeq" id="WP_354553656.1">
    <property type="nucleotide sequence ID" value="NZ_JBEPSM010000004.1"/>
</dbReference>
<evidence type="ECO:0000256" key="3">
    <source>
        <dbReference type="ARBA" id="ARBA00022801"/>
    </source>
</evidence>
<comment type="caution">
    <text evidence="11">The sequence shown here is derived from an EMBL/GenBank/DDBJ whole genome shotgun (WGS) entry which is preliminary data.</text>
</comment>
<evidence type="ECO:0000256" key="4">
    <source>
        <dbReference type="ARBA" id="ARBA00022960"/>
    </source>
</evidence>
<evidence type="ECO:0000256" key="7">
    <source>
        <dbReference type="RuleBase" id="RU004016"/>
    </source>
</evidence>
<dbReference type="PANTHER" id="PTHR21581:SF6">
    <property type="entry name" value="TRAFFICKING PROTEIN PARTICLE COMPLEX SUBUNIT 12"/>
    <property type="match status" value="1"/>
</dbReference>
<keyword evidence="11" id="KW-0645">Protease</keyword>
<dbReference type="PANTHER" id="PTHR21581">
    <property type="entry name" value="D-ALANYL-D-ALANINE CARBOXYPEPTIDASE"/>
    <property type="match status" value="1"/>
</dbReference>
<dbReference type="EMBL" id="JBEPSM010000004">
    <property type="protein sequence ID" value="MET4636107.1"/>
    <property type="molecule type" value="Genomic_DNA"/>
</dbReference>
<keyword evidence="3 11" id="KW-0378">Hydrolase</keyword>
<name>A0ABV2R4B5_9HYPH</name>
<dbReference type="GO" id="GO:0009002">
    <property type="term" value="F:serine-type D-Ala-D-Ala carboxypeptidase activity"/>
    <property type="evidence" value="ECO:0007669"/>
    <property type="project" value="UniProtKB-EC"/>
</dbReference>
<evidence type="ECO:0000256" key="9">
    <source>
        <dbReference type="SAM" id="SignalP"/>
    </source>
</evidence>
<feature type="chain" id="PRO_5046789490" evidence="9">
    <location>
        <begin position="28"/>
        <end position="439"/>
    </location>
</feature>
<dbReference type="InterPro" id="IPR001967">
    <property type="entry name" value="Peptidase_S11_N"/>
</dbReference>
<keyword evidence="4" id="KW-0133">Cell shape</keyword>
<gene>
    <name evidence="11" type="ORF">ABIE08_004065</name>
</gene>
<reference evidence="11 12" key="1">
    <citation type="submission" date="2024-06" db="EMBL/GenBank/DDBJ databases">
        <title>Sorghum-associated microbial communities from plants grown in Nebraska, USA.</title>
        <authorList>
            <person name="Schachtman D."/>
        </authorList>
    </citation>
    <scope>NUCLEOTIDE SEQUENCE [LARGE SCALE GENOMIC DNA]</scope>
    <source>
        <strain evidence="11 12">3207</strain>
    </source>
</reference>
<sequence length="439" mass="46357">MHFVTRSIARFLALILLVGLGVNAASAVETPYIVADIDSGKVLAARNAHQDWYPASVTKLMSAYVVFKAIRDNRISLASQIVVSRHALNEQPSKMGFKVGTVIDLDNALKMMLVHSANDIAMAIAETVGGSEAGFVAMMNAEAARLGMTNTHFINPNGLPGEGQFTSARDLAVLARALWIEFPERRQLYGITAIRSGKRVLKSANSLLERYPGSSGMKTGFICASGFNVVATASRDGHTLVAVVLGSSTAKERAELTARLMNQSFGSLALTGNRPTLASFRGASPVDGAINMRDDICNRKERGEHEAETAAAPNLPSALEPRVKLMEPVVVSTIGVRNPDGSIKPAAVAEAEDEAAAIAAAAAKQEKKQKGKTTRNGKKDGDKKSAAKPVAKPSKAVAKKEGDKPVKAKAPAKPKIELGVPFDSTDVAPLPDSALAISQ</sequence>
<evidence type="ECO:0000313" key="12">
    <source>
        <dbReference type="Proteomes" id="UP001549321"/>
    </source>
</evidence>
<evidence type="ECO:0000259" key="10">
    <source>
        <dbReference type="Pfam" id="PF00768"/>
    </source>
</evidence>
<dbReference type="Pfam" id="PF00768">
    <property type="entry name" value="Peptidase_S11"/>
    <property type="match status" value="1"/>
</dbReference>
<evidence type="ECO:0000313" key="11">
    <source>
        <dbReference type="EMBL" id="MET4636107.1"/>
    </source>
</evidence>
<feature type="domain" description="Peptidase S11 D-alanyl-D-alanine carboxypeptidase A N-terminal" evidence="10">
    <location>
        <begin position="31"/>
        <end position="248"/>
    </location>
</feature>
<keyword evidence="12" id="KW-1185">Reference proteome</keyword>
<dbReference type="InterPro" id="IPR018044">
    <property type="entry name" value="Peptidase_S11"/>
</dbReference>
<organism evidence="11 12">
    <name type="scientific">Kaistia defluvii</name>
    <dbReference type="NCBI Taxonomy" id="410841"/>
    <lineage>
        <taxon>Bacteria</taxon>
        <taxon>Pseudomonadati</taxon>
        <taxon>Pseudomonadota</taxon>
        <taxon>Alphaproteobacteria</taxon>
        <taxon>Hyphomicrobiales</taxon>
        <taxon>Kaistiaceae</taxon>
        <taxon>Kaistia</taxon>
    </lineage>
</organism>
<evidence type="ECO:0000256" key="1">
    <source>
        <dbReference type="ARBA" id="ARBA00007164"/>
    </source>
</evidence>
<keyword evidence="5" id="KW-0573">Peptidoglycan synthesis</keyword>
<protein>
    <submittedName>
        <fullName evidence="11">D-alanyl-D-alanine carboxypeptidase</fullName>
        <ecNumber evidence="11">3.4.16.4</ecNumber>
    </submittedName>
</protein>
<dbReference type="SUPFAM" id="SSF56601">
    <property type="entry name" value="beta-lactamase/transpeptidase-like"/>
    <property type="match status" value="1"/>
</dbReference>
<evidence type="ECO:0000256" key="2">
    <source>
        <dbReference type="ARBA" id="ARBA00022729"/>
    </source>
</evidence>